<accession>A0A409VV97</accession>
<comment type="caution">
    <text evidence="1">The sequence shown here is derived from an EMBL/GenBank/DDBJ whole genome shotgun (WGS) entry which is preliminary data.</text>
</comment>
<dbReference type="InParanoid" id="A0A409VV97"/>
<dbReference type="EMBL" id="NHYE01005550">
    <property type="protein sequence ID" value="PPQ70185.1"/>
    <property type="molecule type" value="Genomic_DNA"/>
</dbReference>
<sequence>MSPGLAFSVCASLCGLEPSPPNLNDNSTSTPSTLLAALDRGTWWQEALGESSICIDGLRLKLKVCTFKALSLSFSFSALLTSFFSSIRVHTIGASSHTISPASTASSFQISRLSGRSSGFIPSCPCKFDHISLDELYWAQYSAEHLIY</sequence>
<proteinExistence type="predicted"/>
<reference evidence="1 2" key="1">
    <citation type="journal article" date="2018" name="Evol. Lett.">
        <title>Horizontal gene cluster transfer increased hallucinogenic mushroom diversity.</title>
        <authorList>
            <person name="Reynolds H.T."/>
            <person name="Vijayakumar V."/>
            <person name="Gluck-Thaler E."/>
            <person name="Korotkin H.B."/>
            <person name="Matheny P.B."/>
            <person name="Slot J.C."/>
        </authorList>
    </citation>
    <scope>NUCLEOTIDE SEQUENCE [LARGE SCALE GENOMIC DNA]</scope>
    <source>
        <strain evidence="1 2">SRW20</strain>
    </source>
</reference>
<name>A0A409VV97_9AGAR</name>
<evidence type="ECO:0000313" key="1">
    <source>
        <dbReference type="EMBL" id="PPQ70185.1"/>
    </source>
</evidence>
<dbReference type="Proteomes" id="UP000284706">
    <property type="component" value="Unassembled WGS sequence"/>
</dbReference>
<keyword evidence="2" id="KW-1185">Reference proteome</keyword>
<protein>
    <submittedName>
        <fullName evidence="1">Uncharacterized protein</fullName>
    </submittedName>
</protein>
<evidence type="ECO:0000313" key="2">
    <source>
        <dbReference type="Proteomes" id="UP000284706"/>
    </source>
</evidence>
<dbReference type="AlphaFoldDB" id="A0A409VV97"/>
<organism evidence="1 2">
    <name type="scientific">Gymnopilus dilepis</name>
    <dbReference type="NCBI Taxonomy" id="231916"/>
    <lineage>
        <taxon>Eukaryota</taxon>
        <taxon>Fungi</taxon>
        <taxon>Dikarya</taxon>
        <taxon>Basidiomycota</taxon>
        <taxon>Agaricomycotina</taxon>
        <taxon>Agaricomycetes</taxon>
        <taxon>Agaricomycetidae</taxon>
        <taxon>Agaricales</taxon>
        <taxon>Agaricineae</taxon>
        <taxon>Hymenogastraceae</taxon>
        <taxon>Gymnopilus</taxon>
    </lineage>
</organism>
<gene>
    <name evidence="1" type="ORF">CVT26_014461</name>
</gene>